<keyword evidence="4 12" id="KW-0812">Transmembrane</keyword>
<comment type="similarity">
    <text evidence="2">Belongs to the G-protein coupled receptor 3 family.</text>
</comment>
<dbReference type="AlphaFoldDB" id="A0AA35PMP1"/>
<dbReference type="GO" id="GO:0005886">
    <property type="term" value="C:plasma membrane"/>
    <property type="evidence" value="ECO:0007669"/>
    <property type="project" value="UniProtKB-SubCell"/>
</dbReference>
<feature type="transmembrane region" description="Helical" evidence="12">
    <location>
        <begin position="326"/>
        <end position="346"/>
    </location>
</feature>
<evidence type="ECO:0000256" key="12">
    <source>
        <dbReference type="SAM" id="Phobius"/>
    </source>
</evidence>
<sequence length="396" mass="44389">AGDTVFFNEKRELEGGFDIINWVTFPNKSFLRVKVGKMDPQAPLGSDFSIDEKSITWHQSFNQVGPNCSYSRQRKEGKPFCCYDCTPCPEGKISNQTDMDDCFQCQEDQYPNQERNQCISKKENFLSYEAPLGISLALLALAFSVTTALVFGIFIKHQNTPIVKANNRNLTYTLLISLLLCFLCSLLFIGRPQLLTCNLRQTAFGIIFSVAVSSVLAKTLTVVLAFMATKPGSKMRKWVGKRFSTSIILCCSLIQASICTAWLGTDHPFPDLDMHSLPEEVIVECNEGSANMFYYVLGYMGLLALVSFIVAFFARKLPDTFNEAKFITFSMLVFCSVWLSFVPSYLSTKGKYIVAVEIFSILASSAGILGCIFSPKCYIIVFKPELNSKEQLKKRN</sequence>
<dbReference type="Proteomes" id="UP001178461">
    <property type="component" value="Chromosome 13"/>
</dbReference>
<feature type="non-terminal residue" evidence="14">
    <location>
        <position position="396"/>
    </location>
</feature>
<dbReference type="Gene3D" id="3.40.50.2300">
    <property type="match status" value="1"/>
</dbReference>
<keyword evidence="6 12" id="KW-1133">Transmembrane helix</keyword>
<dbReference type="PROSITE" id="PS50259">
    <property type="entry name" value="G_PROTEIN_RECEP_F3_4"/>
    <property type="match status" value="1"/>
</dbReference>
<dbReference type="PANTHER" id="PTHR24061">
    <property type="entry name" value="CALCIUM-SENSING RECEPTOR-RELATED"/>
    <property type="match status" value="1"/>
</dbReference>
<keyword evidence="10" id="KW-0325">Glycoprotein</keyword>
<evidence type="ECO:0000256" key="8">
    <source>
        <dbReference type="ARBA" id="ARBA00023136"/>
    </source>
</evidence>
<feature type="transmembrane region" description="Helical" evidence="12">
    <location>
        <begin position="247"/>
        <end position="265"/>
    </location>
</feature>
<dbReference type="CDD" id="cd15283">
    <property type="entry name" value="7tmC_V2R_pheromone"/>
    <property type="match status" value="1"/>
</dbReference>
<dbReference type="FunFam" id="2.10.50.30:FF:000002">
    <property type="entry name" value="Vomeronasal 2 receptor, h1"/>
    <property type="match status" value="1"/>
</dbReference>
<dbReference type="PANTHER" id="PTHR24061:SF599">
    <property type="entry name" value="G-PROTEIN COUPLED RECEPTORS FAMILY 3 PROFILE DOMAIN-CONTAINING PROTEIN"/>
    <property type="match status" value="1"/>
</dbReference>
<dbReference type="Pfam" id="PF00003">
    <property type="entry name" value="7tm_3"/>
    <property type="match status" value="1"/>
</dbReference>
<evidence type="ECO:0000256" key="1">
    <source>
        <dbReference type="ARBA" id="ARBA00004651"/>
    </source>
</evidence>
<keyword evidence="11" id="KW-0807">Transducer</keyword>
<evidence type="ECO:0000259" key="13">
    <source>
        <dbReference type="PROSITE" id="PS50259"/>
    </source>
</evidence>
<dbReference type="InterPro" id="IPR011500">
    <property type="entry name" value="GPCR_3_9-Cys_dom"/>
</dbReference>
<evidence type="ECO:0000256" key="7">
    <source>
        <dbReference type="ARBA" id="ARBA00023040"/>
    </source>
</evidence>
<name>A0AA35PMP1_9SAUR</name>
<protein>
    <submittedName>
        <fullName evidence="14">Vomeronasal type-2 receptor 26-like</fullName>
    </submittedName>
</protein>
<feature type="transmembrane region" description="Helical" evidence="12">
    <location>
        <begin position="292"/>
        <end position="314"/>
    </location>
</feature>
<gene>
    <name evidence="14" type="ORF">PODLI_1B013008</name>
</gene>
<dbReference type="InterPro" id="IPR017978">
    <property type="entry name" value="GPCR_3_C"/>
</dbReference>
<proteinExistence type="inferred from homology"/>
<evidence type="ECO:0000313" key="15">
    <source>
        <dbReference type="Proteomes" id="UP001178461"/>
    </source>
</evidence>
<dbReference type="Gene3D" id="2.10.50.30">
    <property type="entry name" value="GPCR, family 3, nine cysteines domain"/>
    <property type="match status" value="1"/>
</dbReference>
<feature type="transmembrane region" description="Helical" evidence="12">
    <location>
        <begin position="202"/>
        <end position="226"/>
    </location>
</feature>
<evidence type="ECO:0000256" key="5">
    <source>
        <dbReference type="ARBA" id="ARBA00022729"/>
    </source>
</evidence>
<dbReference type="InterPro" id="IPR017979">
    <property type="entry name" value="GPCR_3_CS"/>
</dbReference>
<comment type="subcellular location">
    <subcellularLocation>
        <location evidence="1">Cell membrane</location>
        <topology evidence="1">Multi-pass membrane protein</topology>
    </subcellularLocation>
</comment>
<dbReference type="InterPro" id="IPR000068">
    <property type="entry name" value="GPCR_3_Ca_sens_rcpt-rel"/>
</dbReference>
<dbReference type="EMBL" id="OX395138">
    <property type="protein sequence ID" value="CAI5791198.1"/>
    <property type="molecule type" value="Genomic_DNA"/>
</dbReference>
<evidence type="ECO:0000256" key="4">
    <source>
        <dbReference type="ARBA" id="ARBA00022692"/>
    </source>
</evidence>
<feature type="transmembrane region" description="Helical" evidence="12">
    <location>
        <begin position="132"/>
        <end position="155"/>
    </location>
</feature>
<keyword evidence="3" id="KW-1003">Cell membrane</keyword>
<keyword evidence="9 14" id="KW-0675">Receptor</keyword>
<organism evidence="14 15">
    <name type="scientific">Podarcis lilfordi</name>
    <name type="common">Lilford's wall lizard</name>
    <dbReference type="NCBI Taxonomy" id="74358"/>
    <lineage>
        <taxon>Eukaryota</taxon>
        <taxon>Metazoa</taxon>
        <taxon>Chordata</taxon>
        <taxon>Craniata</taxon>
        <taxon>Vertebrata</taxon>
        <taxon>Euteleostomi</taxon>
        <taxon>Lepidosauria</taxon>
        <taxon>Squamata</taxon>
        <taxon>Bifurcata</taxon>
        <taxon>Unidentata</taxon>
        <taxon>Episquamata</taxon>
        <taxon>Laterata</taxon>
        <taxon>Lacertibaenia</taxon>
        <taxon>Lacertidae</taxon>
        <taxon>Podarcis</taxon>
    </lineage>
</organism>
<evidence type="ECO:0000256" key="11">
    <source>
        <dbReference type="ARBA" id="ARBA00023224"/>
    </source>
</evidence>
<dbReference type="Pfam" id="PF07562">
    <property type="entry name" value="NCD3G"/>
    <property type="match status" value="1"/>
</dbReference>
<accession>A0AA35PMP1</accession>
<reference evidence="14" key="1">
    <citation type="submission" date="2022-12" db="EMBL/GenBank/DDBJ databases">
        <authorList>
            <person name="Alioto T."/>
            <person name="Alioto T."/>
            <person name="Gomez Garrido J."/>
        </authorList>
    </citation>
    <scope>NUCLEOTIDE SEQUENCE</scope>
</reference>
<dbReference type="PROSITE" id="PS00981">
    <property type="entry name" value="G_PROTEIN_RECEP_F3_3"/>
    <property type="match status" value="1"/>
</dbReference>
<keyword evidence="8 12" id="KW-0472">Membrane</keyword>
<evidence type="ECO:0000256" key="10">
    <source>
        <dbReference type="ARBA" id="ARBA00023180"/>
    </source>
</evidence>
<feature type="non-terminal residue" evidence="14">
    <location>
        <position position="1"/>
    </location>
</feature>
<dbReference type="InterPro" id="IPR004073">
    <property type="entry name" value="GPCR_3_vmron_rcpt_2"/>
</dbReference>
<evidence type="ECO:0000313" key="14">
    <source>
        <dbReference type="EMBL" id="CAI5791198.1"/>
    </source>
</evidence>
<dbReference type="PRINTS" id="PR00248">
    <property type="entry name" value="GPCRMGR"/>
</dbReference>
<dbReference type="InterPro" id="IPR000337">
    <property type="entry name" value="GPCR_3"/>
</dbReference>
<dbReference type="GO" id="GO:0004930">
    <property type="term" value="F:G protein-coupled receptor activity"/>
    <property type="evidence" value="ECO:0007669"/>
    <property type="project" value="UniProtKB-KW"/>
</dbReference>
<keyword evidence="7" id="KW-0297">G-protein coupled receptor</keyword>
<feature type="transmembrane region" description="Helical" evidence="12">
    <location>
        <begin position="170"/>
        <end position="190"/>
    </location>
</feature>
<dbReference type="InterPro" id="IPR038550">
    <property type="entry name" value="GPCR_3_9-Cys_sf"/>
</dbReference>
<keyword evidence="5" id="KW-0732">Signal</keyword>
<evidence type="ECO:0000256" key="6">
    <source>
        <dbReference type="ARBA" id="ARBA00022989"/>
    </source>
</evidence>
<feature type="transmembrane region" description="Helical" evidence="12">
    <location>
        <begin position="352"/>
        <end position="373"/>
    </location>
</feature>
<evidence type="ECO:0000256" key="3">
    <source>
        <dbReference type="ARBA" id="ARBA00022475"/>
    </source>
</evidence>
<dbReference type="PRINTS" id="PR01535">
    <property type="entry name" value="VOMERONASL2R"/>
</dbReference>
<evidence type="ECO:0000256" key="2">
    <source>
        <dbReference type="ARBA" id="ARBA00007242"/>
    </source>
</evidence>
<keyword evidence="15" id="KW-1185">Reference proteome</keyword>
<evidence type="ECO:0000256" key="9">
    <source>
        <dbReference type="ARBA" id="ARBA00023170"/>
    </source>
</evidence>
<feature type="domain" description="G-protein coupled receptors family 3 profile" evidence="13">
    <location>
        <begin position="132"/>
        <end position="396"/>
    </location>
</feature>